<keyword evidence="2" id="KW-0812">Transmembrane</keyword>
<proteinExistence type="predicted"/>
<feature type="region of interest" description="Disordered" evidence="1">
    <location>
        <begin position="468"/>
        <end position="491"/>
    </location>
</feature>
<keyword evidence="2" id="KW-0472">Membrane</keyword>
<feature type="transmembrane region" description="Helical" evidence="2">
    <location>
        <begin position="230"/>
        <end position="252"/>
    </location>
</feature>
<dbReference type="PIRSF" id="PIRSF026631">
    <property type="entry name" value="UCP026631"/>
    <property type="match status" value="1"/>
</dbReference>
<name>I7LC80_9CORY</name>
<sequence length="491" mass="52760">MHRASPVLRFWQAFAVGAAAILVNMVNSGFGAIVDALVFAGEHWAWTLLGIVGVPVVTVGAAWLLTGAWWRATGFRLTGEELQRRRGVFSKEQRSARYDRIQAVDVVENLVPRLFKLASIRVETAGGNDSAINIEFLPRREAEELRAELLVRAKGADGEHAPAPGGAAAPGAGDAPGGRSAEEVLVEEIPVARSLAGAALTGGTVATAVGGLFLLVVFLGVAIAFDDASFFGVVPFLVALVVGSAGPIWQLLDRSWRFTAILERRPDASDVVHLRYGLATKRRQSVPVDRVHAVRIGQGALWRRRGWYKLSVDVAGYTPGQSSTNDLLPIGSRSQALAVASVLTGRDAEEIARIADPDGATEPDYRSPRAARWFSPIDYRRHAATLTDGIAAWHWGRFGRNVSFIDAGHIQELTVRTGPLQRRLGLATVVYDLVAGPVSMSAEHLAVSDAWELTDRLRERRLPSLAEDPAVREIREAGGPAARPGGPAGDE</sequence>
<evidence type="ECO:0000256" key="2">
    <source>
        <dbReference type="SAM" id="Phobius"/>
    </source>
</evidence>
<keyword evidence="2" id="KW-1133">Transmembrane helix</keyword>
<reference evidence="4 5" key="1">
    <citation type="journal article" date="2012" name="J. Bacteriol.">
        <title>Draft Genome Sequence of Turicella otitidis ATCC 51513, Isolated from Middle Ear Fluid from a Child with Otitis Media.</title>
        <authorList>
            <person name="Brinkrolf K."/>
            <person name="Schneider J."/>
            <person name="Knecht M."/>
            <person name="Ruckert C."/>
            <person name="Tauch A."/>
        </authorList>
    </citation>
    <scope>NUCLEOTIDE SEQUENCE [LARGE SCALE GENOMIC DNA]</scope>
    <source>
        <strain evidence="4 5">ATCC 51513</strain>
    </source>
</reference>
<dbReference type="InterPro" id="IPR014529">
    <property type="entry name" value="UCP026631"/>
</dbReference>
<feature type="transmembrane region" description="Helical" evidence="2">
    <location>
        <begin position="198"/>
        <end position="224"/>
    </location>
</feature>
<feature type="region of interest" description="Disordered" evidence="1">
    <location>
        <begin position="157"/>
        <end position="178"/>
    </location>
</feature>
<gene>
    <name evidence="4" type="ORF">BN46_0991</name>
</gene>
<dbReference type="EMBL" id="CAJZ01000136">
    <property type="protein sequence ID" value="CCI83719.1"/>
    <property type="molecule type" value="Genomic_DNA"/>
</dbReference>
<evidence type="ECO:0000259" key="3">
    <source>
        <dbReference type="Pfam" id="PF03703"/>
    </source>
</evidence>
<accession>I7LC80</accession>
<evidence type="ECO:0000313" key="5">
    <source>
        <dbReference type="Proteomes" id="UP000011016"/>
    </source>
</evidence>
<dbReference type="PANTHER" id="PTHR34473">
    <property type="entry name" value="UPF0699 TRANSMEMBRANE PROTEIN YDBS"/>
    <property type="match status" value="1"/>
</dbReference>
<dbReference type="InterPro" id="IPR005182">
    <property type="entry name" value="YdbS-like_PH"/>
</dbReference>
<organism evidence="4 5">
    <name type="scientific">Corynebacterium otitidis ATCC 51513</name>
    <dbReference type="NCBI Taxonomy" id="883169"/>
    <lineage>
        <taxon>Bacteria</taxon>
        <taxon>Bacillati</taxon>
        <taxon>Actinomycetota</taxon>
        <taxon>Actinomycetes</taxon>
        <taxon>Mycobacteriales</taxon>
        <taxon>Corynebacteriaceae</taxon>
        <taxon>Corynebacterium</taxon>
    </lineage>
</organism>
<dbReference type="Proteomes" id="UP000011016">
    <property type="component" value="Unassembled WGS sequence"/>
</dbReference>
<comment type="caution">
    <text evidence="4">The sequence shown here is derived from an EMBL/GenBank/DDBJ whole genome shotgun (WGS) entry which is preliminary data.</text>
</comment>
<feature type="domain" description="YdbS-like PH" evidence="3">
    <location>
        <begin position="379"/>
        <end position="456"/>
    </location>
</feature>
<dbReference type="AlphaFoldDB" id="I7LC80"/>
<protein>
    <submittedName>
        <fullName evidence="4">Putative membrane protein</fullName>
    </submittedName>
</protein>
<feature type="domain" description="YdbS-like PH" evidence="3">
    <location>
        <begin position="70"/>
        <end position="148"/>
    </location>
</feature>
<feature type="domain" description="YdbS-like PH" evidence="3">
    <location>
        <begin position="269"/>
        <end position="319"/>
    </location>
</feature>
<evidence type="ECO:0000313" key="4">
    <source>
        <dbReference type="EMBL" id="CCI83719.1"/>
    </source>
</evidence>
<evidence type="ECO:0000256" key="1">
    <source>
        <dbReference type="SAM" id="MobiDB-lite"/>
    </source>
</evidence>
<dbReference type="PANTHER" id="PTHR34473:SF3">
    <property type="entry name" value="TRANSMEMBRANE PROTEIN-RELATED"/>
    <property type="match status" value="1"/>
</dbReference>
<feature type="compositionally biased region" description="Low complexity" evidence="1">
    <location>
        <begin position="161"/>
        <end position="173"/>
    </location>
</feature>
<dbReference type="Pfam" id="PF03703">
    <property type="entry name" value="bPH_2"/>
    <property type="match status" value="3"/>
</dbReference>
<feature type="transmembrane region" description="Helical" evidence="2">
    <location>
        <begin position="47"/>
        <end position="70"/>
    </location>
</feature>